<dbReference type="GO" id="GO:0003677">
    <property type="term" value="F:DNA binding"/>
    <property type="evidence" value="ECO:0007669"/>
    <property type="project" value="UniProtKB-KW"/>
</dbReference>
<dbReference type="Proteomes" id="UP000467214">
    <property type="component" value="Unassembled WGS sequence"/>
</dbReference>
<keyword evidence="2" id="KW-0238">DNA-binding</keyword>
<evidence type="ECO:0000256" key="1">
    <source>
        <dbReference type="ARBA" id="ARBA00023015"/>
    </source>
</evidence>
<protein>
    <submittedName>
        <fullName evidence="5">MarR family transcriptional regulator</fullName>
    </submittedName>
</protein>
<dbReference type="Pfam" id="PF01047">
    <property type="entry name" value="MarR"/>
    <property type="match status" value="1"/>
</dbReference>
<keyword evidence="6" id="KW-1185">Reference proteome</keyword>
<comment type="caution">
    <text evidence="5">The sequence shown here is derived from an EMBL/GenBank/DDBJ whole genome shotgun (WGS) entry which is preliminary data.</text>
</comment>
<dbReference type="PROSITE" id="PS50995">
    <property type="entry name" value="HTH_MARR_2"/>
    <property type="match status" value="1"/>
</dbReference>
<dbReference type="RefSeq" id="WP_124736681.1">
    <property type="nucleotide sequence ID" value="NZ_WSSB01000019.1"/>
</dbReference>
<evidence type="ECO:0000313" key="6">
    <source>
        <dbReference type="Proteomes" id="UP000467214"/>
    </source>
</evidence>
<dbReference type="SUPFAM" id="SSF46785">
    <property type="entry name" value="Winged helix' DNA-binding domain"/>
    <property type="match status" value="1"/>
</dbReference>
<accession>A0A845C0R3</accession>
<dbReference type="InterPro" id="IPR036390">
    <property type="entry name" value="WH_DNA-bd_sf"/>
</dbReference>
<dbReference type="PRINTS" id="PR00598">
    <property type="entry name" value="HTHMARR"/>
</dbReference>
<dbReference type="EMBL" id="WSSB01000019">
    <property type="protein sequence ID" value="MXR38303.1"/>
    <property type="molecule type" value="Genomic_DNA"/>
</dbReference>
<feature type="domain" description="HTH marR-type" evidence="4">
    <location>
        <begin position="32"/>
        <end position="166"/>
    </location>
</feature>
<dbReference type="PANTHER" id="PTHR42756:SF1">
    <property type="entry name" value="TRANSCRIPTIONAL REPRESSOR OF EMRAB OPERON"/>
    <property type="match status" value="1"/>
</dbReference>
<dbReference type="InterPro" id="IPR023187">
    <property type="entry name" value="Tscrpt_reg_MarR-type_CS"/>
</dbReference>
<proteinExistence type="predicted"/>
<name>A0A845C0R3_9NEIS</name>
<dbReference type="PROSITE" id="PS01117">
    <property type="entry name" value="HTH_MARR_1"/>
    <property type="match status" value="1"/>
</dbReference>
<gene>
    <name evidence="5" type="ORF">GQF02_15125</name>
</gene>
<keyword evidence="1" id="KW-0805">Transcription regulation</keyword>
<evidence type="ECO:0000256" key="2">
    <source>
        <dbReference type="ARBA" id="ARBA00023125"/>
    </source>
</evidence>
<dbReference type="InterPro" id="IPR000835">
    <property type="entry name" value="HTH_MarR-typ"/>
</dbReference>
<evidence type="ECO:0000256" key="3">
    <source>
        <dbReference type="ARBA" id="ARBA00023163"/>
    </source>
</evidence>
<dbReference type="AlphaFoldDB" id="A0A845C0R3"/>
<dbReference type="SMART" id="SM00347">
    <property type="entry name" value="HTH_MARR"/>
    <property type="match status" value="1"/>
</dbReference>
<reference evidence="5 6" key="1">
    <citation type="submission" date="2019-12" db="EMBL/GenBank/DDBJ databases">
        <title>Neisseriaceae gen. nov. sp. Genome sequencing and assembly.</title>
        <authorList>
            <person name="Liu Z."/>
            <person name="Li A."/>
        </authorList>
    </citation>
    <scope>NUCLEOTIDE SEQUENCE [LARGE SCALE GENOMIC DNA]</scope>
    <source>
        <strain evidence="5 6">B2N2-7</strain>
    </source>
</reference>
<evidence type="ECO:0000313" key="5">
    <source>
        <dbReference type="EMBL" id="MXR38303.1"/>
    </source>
</evidence>
<dbReference type="Gene3D" id="1.10.10.10">
    <property type="entry name" value="Winged helix-like DNA-binding domain superfamily/Winged helix DNA-binding domain"/>
    <property type="match status" value="1"/>
</dbReference>
<keyword evidence="3" id="KW-0804">Transcription</keyword>
<organism evidence="5 6">
    <name type="scientific">Craterilacuibacter sinensis</name>
    <dbReference type="NCBI Taxonomy" id="2686017"/>
    <lineage>
        <taxon>Bacteria</taxon>
        <taxon>Pseudomonadati</taxon>
        <taxon>Pseudomonadota</taxon>
        <taxon>Betaproteobacteria</taxon>
        <taxon>Neisseriales</taxon>
        <taxon>Neisseriaceae</taxon>
        <taxon>Craterilacuibacter</taxon>
    </lineage>
</organism>
<evidence type="ECO:0000259" key="4">
    <source>
        <dbReference type="PROSITE" id="PS50995"/>
    </source>
</evidence>
<dbReference type="GO" id="GO:0003700">
    <property type="term" value="F:DNA-binding transcription factor activity"/>
    <property type="evidence" value="ECO:0007669"/>
    <property type="project" value="InterPro"/>
</dbReference>
<sequence length="170" mass="19647">MTEPISPCLSLANLEDAVDRIARKMPGSPREEVILTRLHFYTQLQLDAWFNASLKPYELNETTWMALMLIYSRPDERVSPSDISSAMAFSRTNATRVVDELEKKGWIQRQPSIEDRRKTELALTEAGQALIREVLPVQRARLKELWQDFSAEECRQLETLERKLLARLTG</sequence>
<dbReference type="InterPro" id="IPR036388">
    <property type="entry name" value="WH-like_DNA-bd_sf"/>
</dbReference>
<dbReference type="PANTHER" id="PTHR42756">
    <property type="entry name" value="TRANSCRIPTIONAL REGULATOR, MARR"/>
    <property type="match status" value="1"/>
</dbReference>